<dbReference type="OrthoDB" id="8068875at2759"/>
<proteinExistence type="predicted"/>
<dbReference type="PRINTS" id="PR00633">
    <property type="entry name" value="RCCNDNSATION"/>
</dbReference>
<evidence type="ECO:0000313" key="3">
    <source>
        <dbReference type="EMBL" id="KYQ93922.1"/>
    </source>
</evidence>
<name>A0A151ZIV3_TIELA</name>
<keyword evidence="1" id="KW-0677">Repeat</keyword>
<dbReference type="Pfam" id="PF13540">
    <property type="entry name" value="RCC1_2"/>
    <property type="match status" value="1"/>
</dbReference>
<dbReference type="InterPro" id="IPR051210">
    <property type="entry name" value="Ub_ligase/GEF_domain"/>
</dbReference>
<dbReference type="InterPro" id="IPR000408">
    <property type="entry name" value="Reg_chr_condens"/>
</dbReference>
<dbReference type="Gene3D" id="2.130.10.30">
    <property type="entry name" value="Regulator of chromosome condensation 1/beta-lactamase-inhibitor protein II"/>
    <property type="match status" value="2"/>
</dbReference>
<dbReference type="SUPFAM" id="SSF50985">
    <property type="entry name" value="RCC1/BLIP-II"/>
    <property type="match status" value="1"/>
</dbReference>
<evidence type="ECO:0000256" key="1">
    <source>
        <dbReference type="ARBA" id="ARBA00022737"/>
    </source>
</evidence>
<dbReference type="STRING" id="361077.A0A151ZIV3"/>
<dbReference type="OMA" id="LTWGRNQ"/>
<feature type="repeat" description="RCC1" evidence="2">
    <location>
        <begin position="244"/>
        <end position="306"/>
    </location>
</feature>
<sequence length="423" mass="46652">MIKLSKVLFNSTTKTRVFSFGSGLNGKLGHGLGESKIIKPKEITGKFNCAISNITSGTTYSLFSGYNTNRDIVELYGCGDNRDGQLIIGNGKEPLLEDIRQLQSDSISPDKGTISNRAVKQLISGTYHNICLMSDGQTLLWGTSNSGQLGSPDYQRVYFNPYNNSLLNDLGISKYSCGTTFTLALNSAEGKLYSFGSASFNELGNDNLFNERVPKPIDNSLISSEKIVDIASGFFHSLALTENGRVLTWGRNQEGQCQPVPERIGKGSYTSIDYLDSQTIDSIHKRNDRIVQLAAGSLNSYLLTEQGLVYSIGTNEYGQLGIGKDKQLNSGRLHQVNLPIKVTKLFSKFKSVICTDGHRFFGWGNNFDHQLSLETRSICYEPVELFNINSLFTDSNCEINDISISLSHTLLLMNVHNDLPAKK</sequence>
<gene>
    <name evidence="3" type="ORF">DLAC_05330</name>
</gene>
<comment type="caution">
    <text evidence="3">The sequence shown here is derived from an EMBL/GenBank/DDBJ whole genome shotgun (WGS) entry which is preliminary data.</text>
</comment>
<evidence type="ECO:0000256" key="2">
    <source>
        <dbReference type="PROSITE-ProRule" id="PRU00235"/>
    </source>
</evidence>
<dbReference type="InterPro" id="IPR009091">
    <property type="entry name" value="RCC1/BLIP-II"/>
</dbReference>
<feature type="repeat" description="RCC1" evidence="2">
    <location>
        <begin position="15"/>
        <end position="67"/>
    </location>
</feature>
<dbReference type="PROSITE" id="PS50012">
    <property type="entry name" value="RCC1_3"/>
    <property type="match status" value="5"/>
</dbReference>
<feature type="repeat" description="RCC1" evidence="2">
    <location>
        <begin position="136"/>
        <end position="188"/>
    </location>
</feature>
<accession>A0A151ZIV3</accession>
<dbReference type="EMBL" id="LODT01000025">
    <property type="protein sequence ID" value="KYQ93922.1"/>
    <property type="molecule type" value="Genomic_DNA"/>
</dbReference>
<reference evidence="3 4" key="1">
    <citation type="submission" date="2015-12" db="EMBL/GenBank/DDBJ databases">
        <title>Dictyostelia acquired genes for synthesis and detection of signals that induce cell-type specialization by lateral gene transfer from prokaryotes.</title>
        <authorList>
            <person name="Gloeckner G."/>
            <person name="Schaap P."/>
        </authorList>
    </citation>
    <scope>NUCLEOTIDE SEQUENCE [LARGE SCALE GENOMIC DNA]</scope>
    <source>
        <strain evidence="3 4">TK</strain>
    </source>
</reference>
<dbReference type="PANTHER" id="PTHR22870">
    <property type="entry name" value="REGULATOR OF CHROMOSOME CONDENSATION"/>
    <property type="match status" value="1"/>
</dbReference>
<dbReference type="Pfam" id="PF00415">
    <property type="entry name" value="RCC1"/>
    <property type="match status" value="2"/>
</dbReference>
<evidence type="ECO:0008006" key="5">
    <source>
        <dbReference type="Google" id="ProtNLM"/>
    </source>
</evidence>
<dbReference type="PROSITE" id="PS00626">
    <property type="entry name" value="RCC1_2"/>
    <property type="match status" value="1"/>
</dbReference>
<keyword evidence="4" id="KW-1185">Reference proteome</keyword>
<protein>
    <recommendedName>
        <fullName evidence="5">Regulator of chromosome condensation domain-containing protein</fullName>
    </recommendedName>
</protein>
<dbReference type="Proteomes" id="UP000076078">
    <property type="component" value="Unassembled WGS sequence"/>
</dbReference>
<organism evidence="3 4">
    <name type="scientific">Tieghemostelium lacteum</name>
    <name type="common">Slime mold</name>
    <name type="synonym">Dictyostelium lacteum</name>
    <dbReference type="NCBI Taxonomy" id="361077"/>
    <lineage>
        <taxon>Eukaryota</taxon>
        <taxon>Amoebozoa</taxon>
        <taxon>Evosea</taxon>
        <taxon>Eumycetozoa</taxon>
        <taxon>Dictyostelia</taxon>
        <taxon>Dictyosteliales</taxon>
        <taxon>Raperosteliaceae</taxon>
        <taxon>Tieghemostelium</taxon>
    </lineage>
</organism>
<dbReference type="AlphaFoldDB" id="A0A151ZIV3"/>
<feature type="repeat" description="RCC1" evidence="2">
    <location>
        <begin position="190"/>
        <end position="243"/>
    </location>
</feature>
<feature type="repeat" description="RCC1" evidence="2">
    <location>
        <begin position="307"/>
        <end position="365"/>
    </location>
</feature>
<evidence type="ECO:0000313" key="4">
    <source>
        <dbReference type="Proteomes" id="UP000076078"/>
    </source>
</evidence>
<dbReference type="InParanoid" id="A0A151ZIV3"/>
<dbReference type="PANTHER" id="PTHR22870:SF231">
    <property type="entry name" value="RCC1 REPEAT-CONTAINING PROTEIN DDB_G0284033-RELATED"/>
    <property type="match status" value="1"/>
</dbReference>